<proteinExistence type="predicted"/>
<name>Q6IG24_DROME</name>
<organism evidence="1">
    <name type="scientific">Drosophila melanogaster</name>
    <name type="common">Fruit fly</name>
    <dbReference type="NCBI Taxonomy" id="7227"/>
    <lineage>
        <taxon>Eukaryota</taxon>
        <taxon>Metazoa</taxon>
        <taxon>Ecdysozoa</taxon>
        <taxon>Arthropoda</taxon>
        <taxon>Hexapoda</taxon>
        <taxon>Insecta</taxon>
        <taxon>Pterygota</taxon>
        <taxon>Neoptera</taxon>
        <taxon>Endopterygota</taxon>
        <taxon>Diptera</taxon>
        <taxon>Brachycera</taxon>
        <taxon>Muscomorpha</taxon>
        <taxon>Ephydroidea</taxon>
        <taxon>Drosophilidae</taxon>
        <taxon>Drosophila</taxon>
        <taxon>Sophophora</taxon>
    </lineage>
</organism>
<protein>
    <submittedName>
        <fullName evidence="1">HDC07417</fullName>
    </submittedName>
</protein>
<gene>
    <name evidence="1" type="ORF">HDC07417</name>
</gene>
<reference evidence="1" key="1">
    <citation type="journal article" date="2003" name="Genome Biol.">
        <title>An integrated gene annotation and transcriptional profiling approach towards the full gene content of the Drosophila genome.</title>
        <authorList>
            <person name="Hild M."/>
            <person name="Beckmann B."/>
            <person name="Haas S.A."/>
            <person name="Koch B."/>
            <person name="Solovyev V."/>
            <person name="Busold C."/>
            <person name="Fellenberg K."/>
            <person name="Boutros M."/>
            <person name="Vingron M."/>
            <person name="Sauer F."/>
            <person name="Hoheisel J.D."/>
            <person name="Paro R."/>
        </authorList>
    </citation>
    <scope>NUCLEOTIDE SEQUENCE</scope>
</reference>
<dbReference type="AlphaFoldDB" id="Q6IG24"/>
<sequence>MSFLAQTSSAQASSLCPVIFSCPGALIRSESDLDCVAWRISERAKLDIQPAVDISQLLTRPMEVGIWTRDSDIGTVDPAHAWPIAVRVSSLPLHAHKAQLVTANYDGMQWDGMVDLREGQRCGISP</sequence>
<evidence type="ECO:0000313" key="1">
    <source>
        <dbReference type="EMBL" id="DAA02640.1"/>
    </source>
</evidence>
<dbReference type="EMBL" id="BK003942">
    <property type="protein sequence ID" value="DAA02640.1"/>
    <property type="molecule type" value="Genomic_DNA"/>
</dbReference>
<accession>Q6IG24</accession>